<dbReference type="OrthoDB" id="5401862at2"/>
<evidence type="ECO:0000313" key="2">
    <source>
        <dbReference type="Proteomes" id="UP000295727"/>
    </source>
</evidence>
<accession>A0A4P7CYU9</accession>
<name>A0A4P7CYU9_9BURK</name>
<evidence type="ECO:0000313" key="1">
    <source>
        <dbReference type="EMBL" id="QBR00688.1"/>
    </source>
</evidence>
<dbReference type="KEGG" id="ppai:E1956_18335"/>
<dbReference type="AlphaFoldDB" id="A0A4P7CYU9"/>
<dbReference type="Proteomes" id="UP000295727">
    <property type="component" value="Chromosome 2"/>
</dbReference>
<protein>
    <submittedName>
        <fullName evidence="1">Uncharacterized protein</fullName>
    </submittedName>
</protein>
<reference evidence="1 2" key="1">
    <citation type="submission" date="2019-03" db="EMBL/GenBank/DDBJ databases">
        <title>Paraburkholderia sp. 7MH5, isolated from subtropical forest soil.</title>
        <authorList>
            <person name="Gao Z.-H."/>
            <person name="Qiu L.-H."/>
        </authorList>
    </citation>
    <scope>NUCLEOTIDE SEQUENCE [LARGE SCALE GENOMIC DNA]</scope>
    <source>
        <strain evidence="1 2">7MH5</strain>
    </source>
</reference>
<dbReference type="EMBL" id="CP038149">
    <property type="protein sequence ID" value="QBR00688.1"/>
    <property type="molecule type" value="Genomic_DNA"/>
</dbReference>
<proteinExistence type="predicted"/>
<sequence length="75" mass="8223">MEASLQWDGSGKCDCEHTGMADDRVYGAIFAEHVLVGAWEATLSEDYVRAIDAVVSIDDPDSARTEKELRTYLAA</sequence>
<organism evidence="1 2">
    <name type="scientific">Paraburkholderia pallida</name>
    <dbReference type="NCBI Taxonomy" id="2547399"/>
    <lineage>
        <taxon>Bacteria</taxon>
        <taxon>Pseudomonadati</taxon>
        <taxon>Pseudomonadota</taxon>
        <taxon>Betaproteobacteria</taxon>
        <taxon>Burkholderiales</taxon>
        <taxon>Burkholderiaceae</taxon>
        <taxon>Paraburkholderia</taxon>
    </lineage>
</organism>
<keyword evidence="2" id="KW-1185">Reference proteome</keyword>
<gene>
    <name evidence="1" type="ORF">E1956_18335</name>
</gene>